<evidence type="ECO:0000256" key="5">
    <source>
        <dbReference type="ARBA" id="ARBA00022692"/>
    </source>
</evidence>
<dbReference type="PRINTS" id="PR00175">
    <property type="entry name" value="NAALASMPORT"/>
</dbReference>
<feature type="transmembrane region" description="Helical" evidence="9">
    <location>
        <begin position="148"/>
        <end position="171"/>
    </location>
</feature>
<evidence type="ECO:0000313" key="10">
    <source>
        <dbReference type="EMBL" id="MBK3427167.1"/>
    </source>
</evidence>
<dbReference type="NCBIfam" id="TIGR00835">
    <property type="entry name" value="agcS"/>
    <property type="match status" value="1"/>
</dbReference>
<name>A0A8I1HWB3_9CORY</name>
<comment type="similarity">
    <text evidence="2 9">Belongs to the alanine or glycine:cation symporter (AGCS) (TC 2.A.25) family.</text>
</comment>
<dbReference type="FunFam" id="1.20.1740.10:FF:000004">
    <property type="entry name" value="Sodium:alanine symporter family protein"/>
    <property type="match status" value="1"/>
</dbReference>
<feature type="transmembrane region" description="Helical" evidence="9">
    <location>
        <begin position="183"/>
        <end position="204"/>
    </location>
</feature>
<comment type="caution">
    <text evidence="10">The sequence shown here is derived from an EMBL/GenBank/DDBJ whole genome shotgun (WGS) entry which is preliminary data.</text>
</comment>
<keyword evidence="5 9" id="KW-0812">Transmembrane</keyword>
<accession>A0A8I1HWB3</accession>
<feature type="transmembrane region" description="Helical" evidence="9">
    <location>
        <begin position="312"/>
        <end position="332"/>
    </location>
</feature>
<feature type="transmembrane region" description="Helical" evidence="9">
    <location>
        <begin position="6"/>
        <end position="32"/>
    </location>
</feature>
<feature type="transmembrane region" description="Helical" evidence="9">
    <location>
        <begin position="216"/>
        <end position="234"/>
    </location>
</feature>
<feature type="transmembrane region" description="Helical" evidence="9">
    <location>
        <begin position="423"/>
        <end position="441"/>
    </location>
</feature>
<keyword evidence="4 9" id="KW-1003">Cell membrane</keyword>
<protein>
    <submittedName>
        <fullName evidence="10">Sodium:alanine symporter family protein</fullName>
    </submittedName>
</protein>
<feature type="transmembrane region" description="Helical" evidence="9">
    <location>
        <begin position="355"/>
        <end position="378"/>
    </location>
</feature>
<dbReference type="PANTHER" id="PTHR30330">
    <property type="entry name" value="AGSS FAMILY TRANSPORTER, SODIUM-ALANINE"/>
    <property type="match status" value="1"/>
</dbReference>
<evidence type="ECO:0000256" key="9">
    <source>
        <dbReference type="RuleBase" id="RU363064"/>
    </source>
</evidence>
<dbReference type="GO" id="GO:0005283">
    <property type="term" value="F:amino acid:sodium symporter activity"/>
    <property type="evidence" value="ECO:0007669"/>
    <property type="project" value="InterPro"/>
</dbReference>
<evidence type="ECO:0000256" key="4">
    <source>
        <dbReference type="ARBA" id="ARBA00022475"/>
    </source>
</evidence>
<proteinExistence type="inferred from homology"/>
<dbReference type="Gene3D" id="1.20.1740.10">
    <property type="entry name" value="Amino acid/polyamine transporter I"/>
    <property type="match status" value="1"/>
</dbReference>
<keyword evidence="11" id="KW-1185">Reference proteome</keyword>
<keyword evidence="6 9" id="KW-0769">Symport</keyword>
<feature type="transmembrane region" description="Helical" evidence="9">
    <location>
        <begin position="398"/>
        <end position="417"/>
    </location>
</feature>
<dbReference type="GO" id="GO:0005886">
    <property type="term" value="C:plasma membrane"/>
    <property type="evidence" value="ECO:0007669"/>
    <property type="project" value="UniProtKB-SubCell"/>
</dbReference>
<dbReference type="InterPro" id="IPR001463">
    <property type="entry name" value="Na/Ala_symport"/>
</dbReference>
<dbReference type="Proteomes" id="UP000603369">
    <property type="component" value="Unassembled WGS sequence"/>
</dbReference>
<evidence type="ECO:0000256" key="6">
    <source>
        <dbReference type="ARBA" id="ARBA00022847"/>
    </source>
</evidence>
<keyword evidence="3 9" id="KW-0813">Transport</keyword>
<comment type="subcellular location">
    <subcellularLocation>
        <location evidence="1 9">Cell membrane</location>
        <topology evidence="1 9">Multi-pass membrane protein</topology>
    </subcellularLocation>
</comment>
<keyword evidence="8 9" id="KW-0472">Membrane</keyword>
<evidence type="ECO:0000313" key="11">
    <source>
        <dbReference type="Proteomes" id="UP000603369"/>
    </source>
</evidence>
<organism evidence="10 11">
    <name type="scientific">Corynebacterium tuberculostearicum</name>
    <dbReference type="NCBI Taxonomy" id="38304"/>
    <lineage>
        <taxon>Bacteria</taxon>
        <taxon>Bacillati</taxon>
        <taxon>Actinomycetota</taxon>
        <taxon>Actinomycetes</taxon>
        <taxon>Mycobacteriales</taxon>
        <taxon>Corynebacteriaceae</taxon>
        <taxon>Corynebacterium</taxon>
    </lineage>
</organism>
<dbReference type="AlphaFoldDB" id="A0A8I1HWB3"/>
<reference evidence="10 11" key="1">
    <citation type="submission" date="2020-12" db="EMBL/GenBank/DDBJ databases">
        <title>Draft genome sequence of the commensal strain Corynebacterium tuberculostearicum MFP09/CIP 102622 isolated from human skin.</title>
        <authorList>
            <person name="Boukerb A.M."/>
            <person name="Janvier X."/>
            <person name="Feuilloley M.G.J."/>
            <person name="Groboillot A."/>
        </authorList>
    </citation>
    <scope>NUCLEOTIDE SEQUENCE [LARGE SCALE GENOMIC DNA]</scope>
    <source>
        <strain evidence="10 11">CIP 102622</strain>
    </source>
</reference>
<keyword evidence="7 9" id="KW-1133">Transmembrane helix</keyword>
<evidence type="ECO:0000256" key="3">
    <source>
        <dbReference type="ARBA" id="ARBA00022448"/>
    </source>
</evidence>
<dbReference type="RefSeq" id="WP_200435264.1">
    <property type="nucleotide sequence ID" value="NZ_JAEHFL010000002.1"/>
</dbReference>
<evidence type="ECO:0000256" key="8">
    <source>
        <dbReference type="ARBA" id="ARBA00023136"/>
    </source>
</evidence>
<dbReference type="Pfam" id="PF01235">
    <property type="entry name" value="Na_Ala_symp"/>
    <property type="match status" value="1"/>
</dbReference>
<dbReference type="PANTHER" id="PTHR30330:SF3">
    <property type="entry name" value="TRANSCRIPTIONAL REGULATOR, LRP FAMILY"/>
    <property type="match status" value="1"/>
</dbReference>
<evidence type="ECO:0000256" key="7">
    <source>
        <dbReference type="ARBA" id="ARBA00022989"/>
    </source>
</evidence>
<evidence type="ECO:0000256" key="2">
    <source>
        <dbReference type="ARBA" id="ARBA00009261"/>
    </source>
</evidence>
<gene>
    <name evidence="10" type="ORF">JDP02_01380</name>
</gene>
<evidence type="ECO:0000256" key="1">
    <source>
        <dbReference type="ARBA" id="ARBA00004651"/>
    </source>
</evidence>
<sequence>MDSLNSILSAISTVVWGPFILIPLLLGTGLWLTIRLGGLQFRALGRATRHVFATDPDEQSTEGDISNYQALTTALAATVGVGNIVGVATALSIGGPGALVWIWITGLVGMASKYTEAYLGVRFRTTDSKGEMSGGPQQYLKRGIPGPLGSVLAVFFAIFAICASFGIGNLAQANAVATNMESTFGIAPAATGAILFVLVGSVLLGGIQAIGRITAAFVPLMIIVYVLGGLYVIFSHAAEIPAAFAMIFSDAFTGTAAGGGFVGSTIMMAIQYGVARGIFSNESGMGSAAIAAAAAKTPHPARQGLVSMTQTFIDTIIVVTITGLVIVVGGTWDMGRDEAGIMTAEAFSRVLPGDWGGTIVSLSIIFFAFSTIMAWAYYGERSLESLCGRKASIPYRMFFACLLFVGSVSELELAWTFSDLANGLIAIPNLIGLLLLSGLVARETKAYLAFDPKLNKPVDEVRAFVKSQGMDWK</sequence>
<dbReference type="EMBL" id="JAEHFL010000002">
    <property type="protein sequence ID" value="MBK3427167.1"/>
    <property type="molecule type" value="Genomic_DNA"/>
</dbReference>